<evidence type="ECO:0008006" key="4">
    <source>
        <dbReference type="Google" id="ProtNLM"/>
    </source>
</evidence>
<dbReference type="SUPFAM" id="SSF51219">
    <property type="entry name" value="TRAP-like"/>
    <property type="match status" value="1"/>
</dbReference>
<sequence length="403" mass="41858">MIRSSVRTGNLISRASQRRYINTEDWACAPVASLPTITSPVDPSLPPTLAIDFEVQCEIVGNDIQCLLATLRPNQILRTESASLLYSTNNVEMETSSGGGASEAFKRYVSGSNAFVTDFKYTGEENTTGQVCLGPDFPSKIEQLKLKDYDGELTCSKGSMVAMGVDVQLTPTVVKGITAGIFGGEGFIMQKLESTSPHAGVFIKGTGSIMRLELQPGENLRIATGALVAYTSSVLDFEVEMLKGVKNAIFGQGLFVTKIKNDTDSPGFVWVQGLESGKFVSEIGRRLGGAAGGAGMGMPLFMPMGGGGGGDESAAAAPVDGVGADAGGVPPPIDGSGINSELNSDLPPSSSLDDADSITADEDLDFGDNDTTSFDTGADSGSGASEESGGGLLNTLYDMFSDD</sequence>
<dbReference type="OrthoDB" id="1705416at2759"/>
<accession>A0A9W7KT62</accession>
<dbReference type="InterPro" id="IPR002838">
    <property type="entry name" value="AIM24"/>
</dbReference>
<feature type="compositionally biased region" description="Low complexity" evidence="1">
    <location>
        <begin position="312"/>
        <end position="323"/>
    </location>
</feature>
<feature type="region of interest" description="Disordered" evidence="1">
    <location>
        <begin position="309"/>
        <end position="403"/>
    </location>
</feature>
<dbReference type="EMBL" id="BRXW01000149">
    <property type="protein sequence ID" value="GMI10430.1"/>
    <property type="molecule type" value="Genomic_DNA"/>
</dbReference>
<evidence type="ECO:0000313" key="2">
    <source>
        <dbReference type="EMBL" id="GMI10430.1"/>
    </source>
</evidence>
<feature type="compositionally biased region" description="Low complexity" evidence="1">
    <location>
        <begin position="370"/>
        <end position="387"/>
    </location>
</feature>
<protein>
    <recommendedName>
        <fullName evidence="4">Altered inheritance of mitochondria protein 24, mitochondrial</fullName>
    </recommendedName>
</protein>
<dbReference type="InterPro" id="IPR036983">
    <property type="entry name" value="AIM24_sf"/>
</dbReference>
<feature type="compositionally biased region" description="Acidic residues" evidence="1">
    <location>
        <begin position="353"/>
        <end position="368"/>
    </location>
</feature>
<dbReference type="Pfam" id="PF01987">
    <property type="entry name" value="AIM24"/>
    <property type="match status" value="1"/>
</dbReference>
<dbReference type="InterPro" id="IPR016031">
    <property type="entry name" value="Trp_RNA-bd_attenuator-like_dom"/>
</dbReference>
<comment type="caution">
    <text evidence="2">The sequence shown here is derived from an EMBL/GenBank/DDBJ whole genome shotgun (WGS) entry which is preliminary data.</text>
</comment>
<dbReference type="Gene3D" id="3.60.160.10">
    <property type="entry name" value="Mitochondrial biogenesis AIM24"/>
    <property type="match status" value="1"/>
</dbReference>
<gene>
    <name evidence="2" type="ORF">TrLO_g8330</name>
</gene>
<keyword evidence="3" id="KW-1185">Reference proteome</keyword>
<evidence type="ECO:0000256" key="1">
    <source>
        <dbReference type="SAM" id="MobiDB-lite"/>
    </source>
</evidence>
<dbReference type="Proteomes" id="UP001165122">
    <property type="component" value="Unassembled WGS sequence"/>
</dbReference>
<reference evidence="3" key="1">
    <citation type="journal article" date="2023" name="Commun. Biol.">
        <title>Genome analysis of Parmales, the sister group of diatoms, reveals the evolutionary specialization of diatoms from phago-mixotrophs to photoautotrophs.</title>
        <authorList>
            <person name="Ban H."/>
            <person name="Sato S."/>
            <person name="Yoshikawa S."/>
            <person name="Yamada K."/>
            <person name="Nakamura Y."/>
            <person name="Ichinomiya M."/>
            <person name="Sato N."/>
            <person name="Blanc-Mathieu R."/>
            <person name="Endo H."/>
            <person name="Kuwata A."/>
            <person name="Ogata H."/>
        </authorList>
    </citation>
    <scope>NUCLEOTIDE SEQUENCE [LARGE SCALE GENOMIC DNA]</scope>
    <source>
        <strain evidence="3">NIES 3700</strain>
    </source>
</reference>
<organism evidence="2 3">
    <name type="scientific">Triparma laevis f. longispina</name>
    <dbReference type="NCBI Taxonomy" id="1714387"/>
    <lineage>
        <taxon>Eukaryota</taxon>
        <taxon>Sar</taxon>
        <taxon>Stramenopiles</taxon>
        <taxon>Ochrophyta</taxon>
        <taxon>Bolidophyceae</taxon>
        <taxon>Parmales</taxon>
        <taxon>Triparmaceae</taxon>
        <taxon>Triparma</taxon>
    </lineage>
</organism>
<dbReference type="PANTHER" id="PTHR43657:SF1">
    <property type="entry name" value="ALTERED INHERITANCE OF MITOCHONDRIA PROTEIN 24, MITOCHONDRIAL"/>
    <property type="match status" value="1"/>
</dbReference>
<name>A0A9W7KT62_9STRA</name>
<evidence type="ECO:0000313" key="3">
    <source>
        <dbReference type="Proteomes" id="UP001165122"/>
    </source>
</evidence>
<dbReference type="AlphaFoldDB" id="A0A9W7KT62"/>
<proteinExistence type="predicted"/>
<dbReference type="PANTHER" id="PTHR43657">
    <property type="entry name" value="TRYPTOPHAN RNA-BINDING ATTENUATOR PROTEIN-LIKE PROTEIN"/>
    <property type="match status" value="1"/>
</dbReference>